<dbReference type="InterPro" id="IPR034005">
    <property type="entry name" value="M3A_DCP"/>
</dbReference>
<evidence type="ECO:0000256" key="2">
    <source>
        <dbReference type="ARBA" id="ARBA00022670"/>
    </source>
</evidence>
<dbReference type="Gene3D" id="1.20.1050.40">
    <property type="entry name" value="Endopeptidase. Chain P, domain 1"/>
    <property type="match status" value="1"/>
</dbReference>
<keyword evidence="5 7" id="KW-0862">Zinc</keyword>
<reference evidence="10 11" key="1">
    <citation type="submission" date="2020-08" db="EMBL/GenBank/DDBJ databases">
        <title>A Genomic Blueprint of the Chicken Gut Microbiome.</title>
        <authorList>
            <person name="Gilroy R."/>
            <person name="Ravi A."/>
            <person name="Getino M."/>
            <person name="Pursley I."/>
            <person name="Horton D.L."/>
            <person name="Alikhan N.-F."/>
            <person name="Baker D."/>
            <person name="Gharbi K."/>
            <person name="Hall N."/>
            <person name="Watson M."/>
            <person name="Adriaenssens E.M."/>
            <person name="Foster-Nyarko E."/>
            <person name="Jarju S."/>
            <person name="Secka A."/>
            <person name="Antonio M."/>
            <person name="Oren A."/>
            <person name="Chaudhuri R."/>
            <person name="La Ragione R.M."/>
            <person name="Hildebrand F."/>
            <person name="Pallen M.J."/>
        </authorList>
    </citation>
    <scope>NUCLEOTIDE SEQUENCE [LARGE SCALE GENOMIC DNA]</scope>
    <source>
        <strain evidence="10 11">Sa1CVN1</strain>
    </source>
</reference>
<dbReference type="InterPro" id="IPR024077">
    <property type="entry name" value="Neurolysin/TOP_dom2"/>
</dbReference>
<dbReference type="InterPro" id="IPR024080">
    <property type="entry name" value="Neurolysin/TOP_N"/>
</dbReference>
<feature type="chain" id="PRO_5045165514" evidence="8">
    <location>
        <begin position="23"/>
        <end position="716"/>
    </location>
</feature>
<organism evidence="10 11">
    <name type="scientific">Phocaeicola intestinalis</name>
    <dbReference type="NCBI Taxonomy" id="2762212"/>
    <lineage>
        <taxon>Bacteria</taxon>
        <taxon>Pseudomonadati</taxon>
        <taxon>Bacteroidota</taxon>
        <taxon>Bacteroidia</taxon>
        <taxon>Bacteroidales</taxon>
        <taxon>Bacteroidaceae</taxon>
        <taxon>Phocaeicola</taxon>
    </lineage>
</organism>
<dbReference type="CDD" id="cd06456">
    <property type="entry name" value="M3A_DCP"/>
    <property type="match status" value="1"/>
</dbReference>
<evidence type="ECO:0000313" key="11">
    <source>
        <dbReference type="Proteomes" id="UP000620874"/>
    </source>
</evidence>
<accession>A0ABR8YCP5</accession>
<protein>
    <submittedName>
        <fullName evidence="10">M3 family metallopeptidase</fullName>
    </submittedName>
</protein>
<dbReference type="Proteomes" id="UP000620874">
    <property type="component" value="Unassembled WGS sequence"/>
</dbReference>
<dbReference type="SUPFAM" id="SSF55486">
    <property type="entry name" value="Metalloproteases ('zincins'), catalytic domain"/>
    <property type="match status" value="1"/>
</dbReference>
<dbReference type="InterPro" id="IPR024079">
    <property type="entry name" value="MetalloPept_cat_dom_sf"/>
</dbReference>
<dbReference type="Gene3D" id="3.40.390.10">
    <property type="entry name" value="Collagenase (Catalytic Domain)"/>
    <property type="match status" value="1"/>
</dbReference>
<comment type="similarity">
    <text evidence="1 7">Belongs to the peptidase M3 family.</text>
</comment>
<evidence type="ECO:0000256" key="7">
    <source>
        <dbReference type="RuleBase" id="RU003435"/>
    </source>
</evidence>
<proteinExistence type="inferred from homology"/>
<evidence type="ECO:0000256" key="6">
    <source>
        <dbReference type="ARBA" id="ARBA00023049"/>
    </source>
</evidence>
<dbReference type="PANTHER" id="PTHR43660:SF1">
    <property type="entry name" value="DIPEPTIDYL CARBOXYPEPTIDASE"/>
    <property type="match status" value="1"/>
</dbReference>
<evidence type="ECO:0000256" key="1">
    <source>
        <dbReference type="ARBA" id="ARBA00006040"/>
    </source>
</evidence>
<keyword evidence="4 7" id="KW-0378">Hydrolase</keyword>
<evidence type="ECO:0000256" key="3">
    <source>
        <dbReference type="ARBA" id="ARBA00022723"/>
    </source>
</evidence>
<comment type="caution">
    <text evidence="10">The sequence shown here is derived from an EMBL/GenBank/DDBJ whole genome shotgun (WGS) entry which is preliminary data.</text>
</comment>
<sequence>MKINVCKRLMFAVCFAAGVAVYGQDATGHVNPFLSEFNTPYGVPPFEQITVADYREGFLKGMEEQKQEIDAIVNQRSMPDFENTIVALDRSGAMLNRVAYVFFGQSGCNTNAEMQALEQEMAPLLSAHSDDISLNKRLFQRVKEVYENRAKFNLDKEQAKLLEETYKSFVRSGANLSDADQQKLRALNEKISTLQITFEQNMLKETNAFKLVITDEKDLSGLPASLIAQAAETAKGMGEEGKWVFTLHNPSIMPFLQYADNRVLRERIYKAYINRGNNGNDADNKQVVRDLITARLEKAKLMGYEDYASMVLEDRMAKNEKNVYDLLNQLWTPALAKAKEELADIKAEIKREGNDFEPEGWDWRYYFEKAKKHKYDMDENEIRPYLELNNVRDGAFYMAKRLYGITFRPLEYMPKPHPEAQVFECIDKDGKPLGILYFDFFPRASKSGGAWCGEYRPQSYDENGNKVVPVVTIVCNFTKPSAGEPALLSPDEATTLFHEFGHGLHSLFCDVHYTGVSGVPRDFVELPSQIDEHFTFEPEMLQVYAKHYKTGEVMPTELVEKYDKSSKYGQGFATVEYLAASLLDMDFHTLKSVPADMDVMEFEAKTLGDRGLLKQIPSRYRTTYFAHTMGGGYTAGYYSYIWAEVLDCDAFGAYVESGNLFDPEVASKFRKYVLTPGGIDDAMDMYVNFRGKGPDIKWLLEKRGLDTPAPLKQDKE</sequence>
<dbReference type="Pfam" id="PF01432">
    <property type="entry name" value="Peptidase_M3"/>
    <property type="match status" value="1"/>
</dbReference>
<dbReference type="Gene3D" id="1.10.1370.10">
    <property type="entry name" value="Neurolysin, domain 3"/>
    <property type="match status" value="1"/>
</dbReference>
<dbReference type="RefSeq" id="WP_140406896.1">
    <property type="nucleotide sequence ID" value="NZ_JACSPP010000086.1"/>
</dbReference>
<dbReference type="InterPro" id="IPR001567">
    <property type="entry name" value="Pept_M3A_M3B_dom"/>
</dbReference>
<keyword evidence="11" id="KW-1185">Reference proteome</keyword>
<evidence type="ECO:0000259" key="9">
    <source>
        <dbReference type="Pfam" id="PF01432"/>
    </source>
</evidence>
<name>A0ABR8YCP5_9BACT</name>
<dbReference type="EMBL" id="JACSPP010000086">
    <property type="protein sequence ID" value="MBD8041980.1"/>
    <property type="molecule type" value="Genomic_DNA"/>
</dbReference>
<dbReference type="PANTHER" id="PTHR43660">
    <property type="entry name" value="DIPEPTIDYL CARBOXYPEPTIDASE"/>
    <property type="match status" value="1"/>
</dbReference>
<keyword evidence="2 7" id="KW-0645">Protease</keyword>
<evidence type="ECO:0000256" key="4">
    <source>
        <dbReference type="ARBA" id="ARBA00022801"/>
    </source>
</evidence>
<evidence type="ECO:0000313" key="10">
    <source>
        <dbReference type="EMBL" id="MBD8041980.1"/>
    </source>
</evidence>
<evidence type="ECO:0000256" key="5">
    <source>
        <dbReference type="ARBA" id="ARBA00022833"/>
    </source>
</evidence>
<evidence type="ECO:0000256" key="8">
    <source>
        <dbReference type="SAM" id="SignalP"/>
    </source>
</evidence>
<feature type="domain" description="Peptidase M3A/M3B catalytic" evidence="9">
    <location>
        <begin position="255"/>
        <end position="703"/>
    </location>
</feature>
<dbReference type="InterPro" id="IPR045090">
    <property type="entry name" value="Pept_M3A_M3B"/>
</dbReference>
<keyword evidence="6 7" id="KW-0482">Metalloprotease</keyword>
<comment type="cofactor">
    <cofactor evidence="7">
        <name>Zn(2+)</name>
        <dbReference type="ChEBI" id="CHEBI:29105"/>
    </cofactor>
    <text evidence="7">Binds 1 zinc ion.</text>
</comment>
<gene>
    <name evidence="10" type="ORF">H9625_16345</name>
</gene>
<feature type="signal peptide" evidence="8">
    <location>
        <begin position="1"/>
        <end position="22"/>
    </location>
</feature>
<keyword evidence="8" id="KW-0732">Signal</keyword>
<keyword evidence="3 7" id="KW-0479">Metal-binding</keyword>